<organism evidence="3 4">
    <name type="scientific">Nelumbo nucifera</name>
    <name type="common">Sacred lotus</name>
    <dbReference type="NCBI Taxonomy" id="4432"/>
    <lineage>
        <taxon>Eukaryota</taxon>
        <taxon>Viridiplantae</taxon>
        <taxon>Streptophyta</taxon>
        <taxon>Embryophyta</taxon>
        <taxon>Tracheophyta</taxon>
        <taxon>Spermatophyta</taxon>
        <taxon>Magnoliopsida</taxon>
        <taxon>Proteales</taxon>
        <taxon>Nelumbonaceae</taxon>
        <taxon>Nelumbo</taxon>
    </lineage>
</organism>
<keyword evidence="3" id="KW-1185">Reference proteome</keyword>
<dbReference type="Proteomes" id="UP000189703">
    <property type="component" value="Unplaced"/>
</dbReference>
<dbReference type="InterPro" id="IPR051826">
    <property type="entry name" value="E3_ubiquitin-ligase_domain"/>
</dbReference>
<proteinExistence type="predicted"/>
<keyword evidence="1" id="KW-0479">Metal-binding</keyword>
<protein>
    <submittedName>
        <fullName evidence="4">E3 ubiquitin-protein ligase SDIR1-like isoform X1</fullName>
    </submittedName>
</protein>
<dbReference type="RefSeq" id="XP_010242123.2">
    <property type="nucleotide sequence ID" value="XM_010243821.2"/>
</dbReference>
<evidence type="ECO:0000313" key="4">
    <source>
        <dbReference type="RefSeq" id="XP_010242123.2"/>
    </source>
</evidence>
<dbReference type="GO" id="GO:0061630">
    <property type="term" value="F:ubiquitin protein ligase activity"/>
    <property type="evidence" value="ECO:0000318"/>
    <property type="project" value="GO_Central"/>
</dbReference>
<sequence>MNSRHLGSDYGNYSPFDHHWFWTSSIRRTIEFNVASAAQEESRGELGQWPSDQERLRIRHRFIGYHPRQSLSPIPIDLLLSNEMAQGVNAQLVPQSQRMRIMDERSLQTPPQEYSRLTQEEKKKVVEKLRKEVYNPPRKTKPQLYYRNKSSISTELEEEDGEAKGCSICLEDFVLHEQVLITPCNHMFHGDCILPWVKSQGQCPVCRFMLYEPRRSTALPIINSRNIEIPAPATNDPIGANQLFALIRTMEEALDWPLGGHPH</sequence>
<dbReference type="OrthoDB" id="8062037at2759"/>
<keyword evidence="1" id="KW-0862">Zinc</keyword>
<accession>A0A1U7YQ08</accession>
<evidence type="ECO:0000259" key="2">
    <source>
        <dbReference type="PROSITE" id="PS50089"/>
    </source>
</evidence>
<evidence type="ECO:0000256" key="1">
    <source>
        <dbReference type="PROSITE-ProRule" id="PRU00175"/>
    </source>
</evidence>
<evidence type="ECO:0000313" key="3">
    <source>
        <dbReference type="Proteomes" id="UP000189703"/>
    </source>
</evidence>
<dbReference type="InterPro" id="IPR013083">
    <property type="entry name" value="Znf_RING/FYVE/PHD"/>
</dbReference>
<dbReference type="PROSITE" id="PS50089">
    <property type="entry name" value="ZF_RING_2"/>
    <property type="match status" value="1"/>
</dbReference>
<dbReference type="KEGG" id="nnu:104586552"/>
<dbReference type="GeneID" id="104586552"/>
<keyword evidence="1" id="KW-0863">Zinc-finger</keyword>
<dbReference type="PANTHER" id="PTHR22765">
    <property type="entry name" value="RING FINGER AND PROTEASE ASSOCIATED DOMAIN-CONTAINING"/>
    <property type="match status" value="1"/>
</dbReference>
<dbReference type="eggNOG" id="KOG0800">
    <property type="taxonomic scope" value="Eukaryota"/>
</dbReference>
<dbReference type="CDD" id="cd16454">
    <property type="entry name" value="RING-H2_PA-TM-RING"/>
    <property type="match status" value="1"/>
</dbReference>
<dbReference type="InParanoid" id="A0A1U7YQ08"/>
<feature type="domain" description="RING-type" evidence="2">
    <location>
        <begin position="166"/>
        <end position="207"/>
    </location>
</feature>
<dbReference type="GO" id="GO:0006511">
    <property type="term" value="P:ubiquitin-dependent protein catabolic process"/>
    <property type="evidence" value="ECO:0000318"/>
    <property type="project" value="GO_Central"/>
</dbReference>
<dbReference type="SUPFAM" id="SSF57850">
    <property type="entry name" value="RING/U-box"/>
    <property type="match status" value="1"/>
</dbReference>
<dbReference type="Pfam" id="PF13639">
    <property type="entry name" value="zf-RING_2"/>
    <property type="match status" value="1"/>
</dbReference>
<dbReference type="GO" id="GO:0008270">
    <property type="term" value="F:zinc ion binding"/>
    <property type="evidence" value="ECO:0007669"/>
    <property type="project" value="UniProtKB-KW"/>
</dbReference>
<dbReference type="Gene3D" id="3.30.40.10">
    <property type="entry name" value="Zinc/RING finger domain, C3HC4 (zinc finger)"/>
    <property type="match status" value="1"/>
</dbReference>
<name>A0A1U7YQ08_NELNU</name>
<dbReference type="AlphaFoldDB" id="A0A1U7YQ08"/>
<dbReference type="SMART" id="SM00184">
    <property type="entry name" value="RING"/>
    <property type="match status" value="1"/>
</dbReference>
<gene>
    <name evidence="4" type="primary">LOC104586552</name>
</gene>
<dbReference type="OMA" id="QHRARNK"/>
<dbReference type="PANTHER" id="PTHR22765:SF348">
    <property type="entry name" value="OS09G0446275 PROTEIN"/>
    <property type="match status" value="1"/>
</dbReference>
<dbReference type="InterPro" id="IPR001841">
    <property type="entry name" value="Znf_RING"/>
</dbReference>
<reference evidence="4" key="1">
    <citation type="submission" date="2025-08" db="UniProtKB">
        <authorList>
            <consortium name="RefSeq"/>
        </authorList>
    </citation>
    <scope>IDENTIFICATION</scope>
</reference>